<proteinExistence type="predicted"/>
<reference evidence="2" key="1">
    <citation type="journal article" date="2015" name="Nature">
        <title>Complex archaea that bridge the gap between prokaryotes and eukaryotes.</title>
        <authorList>
            <person name="Spang A."/>
            <person name="Saw J.H."/>
            <person name="Jorgensen S.L."/>
            <person name="Zaremba-Niedzwiedzka K."/>
            <person name="Martijn J."/>
            <person name="Lind A.E."/>
            <person name="van Eijk R."/>
            <person name="Schleper C."/>
            <person name="Guy L."/>
            <person name="Ettema T.J."/>
        </authorList>
    </citation>
    <scope>NUCLEOTIDE SEQUENCE</scope>
</reference>
<gene>
    <name evidence="2" type="ORF">LCGC14_1454330</name>
</gene>
<keyword evidence="1" id="KW-1133">Transmembrane helix</keyword>
<feature type="transmembrane region" description="Helical" evidence="1">
    <location>
        <begin position="7"/>
        <end position="25"/>
    </location>
</feature>
<protein>
    <submittedName>
        <fullName evidence="2">Uncharacterized protein</fullName>
    </submittedName>
</protein>
<evidence type="ECO:0000313" key="2">
    <source>
        <dbReference type="EMBL" id="KKM69082.1"/>
    </source>
</evidence>
<organism evidence="2">
    <name type="scientific">marine sediment metagenome</name>
    <dbReference type="NCBI Taxonomy" id="412755"/>
    <lineage>
        <taxon>unclassified sequences</taxon>
        <taxon>metagenomes</taxon>
        <taxon>ecological metagenomes</taxon>
    </lineage>
</organism>
<accession>A0A0F9MIS1</accession>
<sequence length="147" mass="16959">MKIKRIILIVLIASTLVFFIFPFPFNMSDLLITNEGRYVQRTKVEYATLFEGVTNDRLNDWEVRVQTNLVMGNLFPHSGYESRVRQGGRMTMMPFESINSTRYKDYWITYYKVVDGSTLEVRTNADNNAITQVGNIPFDNLVNAANS</sequence>
<dbReference type="AlphaFoldDB" id="A0A0F9MIS1"/>
<evidence type="ECO:0000256" key="1">
    <source>
        <dbReference type="SAM" id="Phobius"/>
    </source>
</evidence>
<dbReference type="EMBL" id="LAZR01010052">
    <property type="protein sequence ID" value="KKM69082.1"/>
    <property type="molecule type" value="Genomic_DNA"/>
</dbReference>
<keyword evidence="1" id="KW-0812">Transmembrane</keyword>
<comment type="caution">
    <text evidence="2">The sequence shown here is derived from an EMBL/GenBank/DDBJ whole genome shotgun (WGS) entry which is preliminary data.</text>
</comment>
<keyword evidence="1" id="KW-0472">Membrane</keyword>
<name>A0A0F9MIS1_9ZZZZ</name>